<dbReference type="Proteomes" id="UP001314903">
    <property type="component" value="Unassembled WGS sequence"/>
</dbReference>
<sequence>MSFVSGDGTLSNPYHIYYLEDLFNIRNHLTSYFKLIRNLDFQDDDSYMNPSQNKPLWTSGLGWKPIVSSAGYWFEGELDGNKKTIKNLYINRSDSYYIGLFEGFDYWQRGLGAVVRDLGLENISITTNQAAGGLACAIWCEEGKGGEISNCWVTGEINSSL</sequence>
<keyword evidence="2" id="KW-1185">Reference proteome</keyword>
<protein>
    <submittedName>
        <fullName evidence="1">Uncharacterized protein</fullName>
    </submittedName>
</protein>
<dbReference type="RefSeq" id="WP_209661745.1">
    <property type="nucleotide sequence ID" value="NZ_JAGGLI010000036.1"/>
</dbReference>
<comment type="caution">
    <text evidence="1">The sequence shown here is derived from an EMBL/GenBank/DDBJ whole genome shotgun (WGS) entry which is preliminary data.</text>
</comment>
<gene>
    <name evidence="1" type="ORF">J2Z35_002516</name>
</gene>
<reference evidence="1 2" key="1">
    <citation type="submission" date="2021-03" db="EMBL/GenBank/DDBJ databases">
        <title>Genomic Encyclopedia of Type Strains, Phase IV (KMG-IV): sequencing the most valuable type-strain genomes for metagenomic binning, comparative biology and taxonomic classification.</title>
        <authorList>
            <person name="Goeker M."/>
        </authorList>
    </citation>
    <scope>NUCLEOTIDE SEQUENCE [LARGE SCALE GENOMIC DNA]</scope>
    <source>
        <strain evidence="1 2">DSM 27512</strain>
    </source>
</reference>
<name>A0ABS4KN96_9FIRM</name>
<evidence type="ECO:0000313" key="2">
    <source>
        <dbReference type="Proteomes" id="UP001314903"/>
    </source>
</evidence>
<proteinExistence type="predicted"/>
<evidence type="ECO:0000313" key="1">
    <source>
        <dbReference type="EMBL" id="MBP2028686.1"/>
    </source>
</evidence>
<dbReference type="Gene3D" id="2.160.20.110">
    <property type="match status" value="1"/>
</dbReference>
<dbReference type="EMBL" id="JAGGLI010000036">
    <property type="protein sequence ID" value="MBP2028686.1"/>
    <property type="molecule type" value="Genomic_DNA"/>
</dbReference>
<organism evidence="1 2">
    <name type="scientific">Acetoanaerobium pronyense</name>
    <dbReference type="NCBI Taxonomy" id="1482736"/>
    <lineage>
        <taxon>Bacteria</taxon>
        <taxon>Bacillati</taxon>
        <taxon>Bacillota</taxon>
        <taxon>Clostridia</taxon>
        <taxon>Peptostreptococcales</taxon>
        <taxon>Filifactoraceae</taxon>
        <taxon>Acetoanaerobium</taxon>
    </lineage>
</organism>
<accession>A0ABS4KN96</accession>